<feature type="binding site" evidence="7">
    <location>
        <position position="57"/>
    </location>
    <ligand>
        <name>Zn(2+)</name>
        <dbReference type="ChEBI" id="CHEBI:29105"/>
        <label>2</label>
    </ligand>
</feature>
<comment type="function">
    <text evidence="7">Thiolesterase that catalyzes the hydrolysis of S-D-lactoyl-glutathione to form glutathione and D-lactic acid.</text>
</comment>
<feature type="binding site" evidence="7">
    <location>
        <position position="109"/>
    </location>
    <ligand>
        <name>Zn(2+)</name>
        <dbReference type="ChEBI" id="CHEBI:29105"/>
        <label>1</label>
    </ligand>
</feature>
<keyword evidence="5 7" id="KW-0378">Hydrolase</keyword>
<dbReference type="Proteomes" id="UP001499959">
    <property type="component" value="Unassembled WGS sequence"/>
</dbReference>
<comment type="pathway">
    <text evidence="2 7">Secondary metabolite metabolism; methylglyoxal degradation; (R)-lactate from methylglyoxal: step 2/2.</text>
</comment>
<feature type="binding site" evidence="7">
    <location>
        <position position="130"/>
    </location>
    <ligand>
        <name>Zn(2+)</name>
        <dbReference type="ChEBI" id="CHEBI:29105"/>
        <label>2</label>
    </ligand>
</feature>
<evidence type="ECO:0000256" key="4">
    <source>
        <dbReference type="ARBA" id="ARBA00022723"/>
    </source>
</evidence>
<dbReference type="InterPro" id="IPR017782">
    <property type="entry name" value="Hydroxyacylglutathione_Hdrlase"/>
</dbReference>
<dbReference type="GO" id="GO:0016787">
    <property type="term" value="F:hydrolase activity"/>
    <property type="evidence" value="ECO:0007669"/>
    <property type="project" value="UniProtKB-KW"/>
</dbReference>
<dbReference type="HAMAP" id="MF_01374">
    <property type="entry name" value="Glyoxalase_2"/>
    <property type="match status" value="1"/>
</dbReference>
<dbReference type="InterPro" id="IPR032282">
    <property type="entry name" value="HAGH_C"/>
</dbReference>
<proteinExistence type="inferred from homology"/>
<comment type="caution">
    <text evidence="9">The sequence shown here is derived from an EMBL/GenBank/DDBJ whole genome shotgun (WGS) entry which is preliminary data.</text>
</comment>
<dbReference type="NCBIfam" id="TIGR03413">
    <property type="entry name" value="GSH_gloB"/>
    <property type="match status" value="1"/>
</dbReference>
<feature type="binding site" evidence="7">
    <location>
        <position position="130"/>
    </location>
    <ligand>
        <name>Zn(2+)</name>
        <dbReference type="ChEBI" id="CHEBI:29105"/>
        <label>1</label>
    </ligand>
</feature>
<comment type="subunit">
    <text evidence="7">Monomer.</text>
</comment>
<comment type="similarity">
    <text evidence="3 7">Belongs to the metallo-beta-lactamase superfamily. Glyoxalase II family.</text>
</comment>
<feature type="binding site" evidence="7">
    <location>
        <position position="52"/>
    </location>
    <ligand>
        <name>Zn(2+)</name>
        <dbReference type="ChEBI" id="CHEBI:29105"/>
        <label>1</label>
    </ligand>
</feature>
<dbReference type="PIRSF" id="PIRSF005457">
    <property type="entry name" value="Glx"/>
    <property type="match status" value="1"/>
</dbReference>
<evidence type="ECO:0000259" key="8">
    <source>
        <dbReference type="SMART" id="SM00849"/>
    </source>
</evidence>
<comment type="cofactor">
    <cofactor evidence="7">
        <name>Zn(2+)</name>
        <dbReference type="ChEBI" id="CHEBI:29105"/>
    </cofactor>
    <text evidence="7">Binds 2 Zn(2+) ions per subunit.</text>
</comment>
<evidence type="ECO:0000256" key="7">
    <source>
        <dbReference type="HAMAP-Rule" id="MF_01374"/>
    </source>
</evidence>
<comment type="catalytic activity">
    <reaction evidence="1 7">
        <text>an S-(2-hydroxyacyl)glutathione + H2O = a 2-hydroxy carboxylate + glutathione + H(+)</text>
        <dbReference type="Rhea" id="RHEA:21864"/>
        <dbReference type="ChEBI" id="CHEBI:15377"/>
        <dbReference type="ChEBI" id="CHEBI:15378"/>
        <dbReference type="ChEBI" id="CHEBI:57925"/>
        <dbReference type="ChEBI" id="CHEBI:58896"/>
        <dbReference type="ChEBI" id="CHEBI:71261"/>
        <dbReference type="EC" id="3.1.2.6"/>
    </reaction>
</comment>
<sequence>MRLLPLPAFDDNYLWTLVGDDGIAVVVDPGDAGPILAAAADGLRPVAVLVTHHHGDHIGGLAALRERWPDLSIHAPHDPRIAPATHRVREGDAVEVGHWRFDVLEVPGHTRSHIAFHGPEIGEGLLFCGDTLFSLGCGRLFEGSAAQMLASLDHFAALPDATRVCCAHEYTAANAAFALAVDPGNAALATRADAVHALRAAGKPTLPSTIALERATNPFLRCDSTAIRDAIAARLGRLPEDRIETFAELRRWKDGFRT</sequence>
<evidence type="ECO:0000256" key="2">
    <source>
        <dbReference type="ARBA" id="ARBA00004963"/>
    </source>
</evidence>
<reference evidence="10" key="1">
    <citation type="journal article" date="2019" name="Int. J. Syst. Evol. Microbiol.">
        <title>The Global Catalogue of Microorganisms (GCM) 10K type strain sequencing project: providing services to taxonomists for standard genome sequencing and annotation.</title>
        <authorList>
            <consortium name="The Broad Institute Genomics Platform"/>
            <consortium name="The Broad Institute Genome Sequencing Center for Infectious Disease"/>
            <person name="Wu L."/>
            <person name="Ma J."/>
        </authorList>
    </citation>
    <scope>NUCLEOTIDE SEQUENCE [LARGE SCALE GENOMIC DNA]</scope>
    <source>
        <strain evidence="10">JCM 18204</strain>
    </source>
</reference>
<dbReference type="InterPro" id="IPR001279">
    <property type="entry name" value="Metallo-B-lactamas"/>
</dbReference>
<keyword evidence="6 7" id="KW-0862">Zinc</keyword>
<gene>
    <name evidence="7 9" type="primary">gloB</name>
    <name evidence="9" type="ORF">GCM10023307_37930</name>
</gene>
<feature type="binding site" evidence="7">
    <location>
        <position position="56"/>
    </location>
    <ligand>
        <name>Zn(2+)</name>
        <dbReference type="ChEBI" id="CHEBI:29105"/>
        <label>2</label>
    </ligand>
</feature>
<evidence type="ECO:0000256" key="5">
    <source>
        <dbReference type="ARBA" id="ARBA00022801"/>
    </source>
</evidence>
<dbReference type="InterPro" id="IPR035680">
    <property type="entry name" value="Clx_II_MBL"/>
</dbReference>
<name>A0ABP9CAS7_9GAMM</name>
<organism evidence="9 10">
    <name type="scientific">Lysobacter hankyongensis</name>
    <dbReference type="NCBI Taxonomy" id="1176535"/>
    <lineage>
        <taxon>Bacteria</taxon>
        <taxon>Pseudomonadati</taxon>
        <taxon>Pseudomonadota</taxon>
        <taxon>Gammaproteobacteria</taxon>
        <taxon>Lysobacterales</taxon>
        <taxon>Lysobacteraceae</taxon>
        <taxon>Lysobacter</taxon>
    </lineage>
</organism>
<feature type="binding site" evidence="7">
    <location>
        <position position="54"/>
    </location>
    <ligand>
        <name>Zn(2+)</name>
        <dbReference type="ChEBI" id="CHEBI:29105"/>
        <label>1</label>
    </ligand>
</feature>
<dbReference type="PANTHER" id="PTHR43705:SF1">
    <property type="entry name" value="HYDROXYACYLGLUTATHIONE HYDROLASE GLOB"/>
    <property type="match status" value="1"/>
</dbReference>
<dbReference type="Gene3D" id="3.60.15.10">
    <property type="entry name" value="Ribonuclease Z/Hydroxyacylglutathione hydrolase-like"/>
    <property type="match status" value="1"/>
</dbReference>
<dbReference type="EMBL" id="BAABJE010000030">
    <property type="protein sequence ID" value="GAA4807596.1"/>
    <property type="molecule type" value="Genomic_DNA"/>
</dbReference>
<evidence type="ECO:0000256" key="6">
    <source>
        <dbReference type="ARBA" id="ARBA00022833"/>
    </source>
</evidence>
<dbReference type="Pfam" id="PF16123">
    <property type="entry name" value="HAGH_C"/>
    <property type="match status" value="1"/>
</dbReference>
<protein>
    <recommendedName>
        <fullName evidence="7">Hydroxyacylglutathione hydrolase</fullName>
        <ecNumber evidence="7">3.1.2.6</ecNumber>
    </recommendedName>
    <alternativeName>
        <fullName evidence="7">Glyoxalase II</fullName>
        <shortName evidence="7">Glx II</shortName>
    </alternativeName>
</protein>
<dbReference type="SMART" id="SM00849">
    <property type="entry name" value="Lactamase_B"/>
    <property type="match status" value="1"/>
</dbReference>
<evidence type="ECO:0000313" key="9">
    <source>
        <dbReference type="EMBL" id="GAA4807596.1"/>
    </source>
</evidence>
<keyword evidence="4 7" id="KW-0479">Metal-binding</keyword>
<accession>A0ABP9CAS7</accession>
<dbReference type="CDD" id="cd07723">
    <property type="entry name" value="hydroxyacylglutathione_hydrolase_MBL-fold"/>
    <property type="match status" value="1"/>
</dbReference>
<evidence type="ECO:0000256" key="1">
    <source>
        <dbReference type="ARBA" id="ARBA00001623"/>
    </source>
</evidence>
<dbReference type="InterPro" id="IPR050110">
    <property type="entry name" value="Glyoxalase_II_hydrolase"/>
</dbReference>
<feature type="domain" description="Metallo-beta-lactamase" evidence="8">
    <location>
        <begin position="12"/>
        <end position="168"/>
    </location>
</feature>
<dbReference type="SUPFAM" id="SSF56281">
    <property type="entry name" value="Metallo-hydrolase/oxidoreductase"/>
    <property type="match status" value="1"/>
</dbReference>
<feature type="binding site" evidence="7">
    <location>
        <position position="168"/>
    </location>
    <ligand>
        <name>Zn(2+)</name>
        <dbReference type="ChEBI" id="CHEBI:29105"/>
        <label>2</label>
    </ligand>
</feature>
<dbReference type="RefSeq" id="WP_345304941.1">
    <property type="nucleotide sequence ID" value="NZ_BAABJE010000030.1"/>
</dbReference>
<evidence type="ECO:0000256" key="3">
    <source>
        <dbReference type="ARBA" id="ARBA00006759"/>
    </source>
</evidence>
<dbReference type="PANTHER" id="PTHR43705">
    <property type="entry name" value="HYDROXYACYLGLUTATHIONE HYDROLASE"/>
    <property type="match status" value="1"/>
</dbReference>
<keyword evidence="10" id="KW-1185">Reference proteome</keyword>
<dbReference type="EC" id="3.1.2.6" evidence="7"/>
<dbReference type="InterPro" id="IPR036866">
    <property type="entry name" value="RibonucZ/Hydroxyglut_hydro"/>
</dbReference>
<dbReference type="Pfam" id="PF00753">
    <property type="entry name" value="Lactamase_B"/>
    <property type="match status" value="1"/>
</dbReference>
<evidence type="ECO:0000313" key="10">
    <source>
        <dbReference type="Proteomes" id="UP001499959"/>
    </source>
</evidence>